<dbReference type="Proteomes" id="UP000472263">
    <property type="component" value="Chromosome 1"/>
</dbReference>
<keyword evidence="3" id="KW-1185">Reference proteome</keyword>
<name>A0A667WX35_9TELE</name>
<dbReference type="PROSITE" id="PS51465">
    <property type="entry name" value="KAZAL_2"/>
    <property type="match status" value="1"/>
</dbReference>
<evidence type="ECO:0000313" key="2">
    <source>
        <dbReference type="Ensembl" id="ENSMMDP00005006158.1"/>
    </source>
</evidence>
<dbReference type="Gene3D" id="3.30.60.30">
    <property type="match status" value="1"/>
</dbReference>
<dbReference type="InParanoid" id="A0A667WX35"/>
<dbReference type="SUPFAM" id="SSF100895">
    <property type="entry name" value="Kazal-type serine protease inhibitors"/>
    <property type="match status" value="1"/>
</dbReference>
<dbReference type="Ensembl" id="ENSMMDT00005006322.1">
    <property type="protein sequence ID" value="ENSMMDP00005006158.1"/>
    <property type="gene ID" value="ENSMMDG00005003430.1"/>
</dbReference>
<dbReference type="InterPro" id="IPR002350">
    <property type="entry name" value="Kazal_dom"/>
</dbReference>
<evidence type="ECO:0000259" key="1">
    <source>
        <dbReference type="PROSITE" id="PS51465"/>
    </source>
</evidence>
<accession>A0A667WX35</accession>
<feature type="domain" description="Kazal-like" evidence="1">
    <location>
        <begin position="12"/>
        <end position="61"/>
    </location>
</feature>
<reference evidence="2" key="3">
    <citation type="submission" date="2025-09" db="UniProtKB">
        <authorList>
            <consortium name="Ensembl"/>
        </authorList>
    </citation>
    <scope>IDENTIFICATION</scope>
</reference>
<dbReference type="PROSITE" id="PS00282">
    <property type="entry name" value="KAZAL_1"/>
    <property type="match status" value="1"/>
</dbReference>
<protein>
    <recommendedName>
        <fullName evidence="1">Kazal-like domain-containing protein</fullName>
    </recommendedName>
</protein>
<sequence>EEGVAHYQLLCVLQPSCLPSGTKACPLNLAPVCGSDGVTYPNECSLCVTIDGLLIRSTCTI</sequence>
<dbReference type="AlphaFoldDB" id="A0A667WX35"/>
<proteinExistence type="predicted"/>
<evidence type="ECO:0000313" key="3">
    <source>
        <dbReference type="Proteomes" id="UP000472263"/>
    </source>
</evidence>
<dbReference type="InterPro" id="IPR036058">
    <property type="entry name" value="Kazal_dom_sf"/>
</dbReference>
<reference evidence="2" key="2">
    <citation type="submission" date="2025-08" db="UniProtKB">
        <authorList>
            <consortium name="Ensembl"/>
        </authorList>
    </citation>
    <scope>IDENTIFICATION</scope>
</reference>
<dbReference type="Pfam" id="PF00050">
    <property type="entry name" value="Kazal_1"/>
    <property type="match status" value="1"/>
</dbReference>
<dbReference type="SMART" id="SM00280">
    <property type="entry name" value="KAZAL"/>
    <property type="match status" value="1"/>
</dbReference>
<organism evidence="2 3">
    <name type="scientific">Myripristis murdjan</name>
    <name type="common">pinecone soldierfish</name>
    <dbReference type="NCBI Taxonomy" id="586833"/>
    <lineage>
        <taxon>Eukaryota</taxon>
        <taxon>Metazoa</taxon>
        <taxon>Chordata</taxon>
        <taxon>Craniata</taxon>
        <taxon>Vertebrata</taxon>
        <taxon>Euteleostomi</taxon>
        <taxon>Actinopterygii</taxon>
        <taxon>Neopterygii</taxon>
        <taxon>Teleostei</taxon>
        <taxon>Neoteleostei</taxon>
        <taxon>Acanthomorphata</taxon>
        <taxon>Holocentriformes</taxon>
        <taxon>Holocentridae</taxon>
        <taxon>Myripristis</taxon>
    </lineage>
</organism>
<reference evidence="2" key="1">
    <citation type="submission" date="2019-06" db="EMBL/GenBank/DDBJ databases">
        <authorList>
            <consortium name="Wellcome Sanger Institute Data Sharing"/>
        </authorList>
    </citation>
    <scope>NUCLEOTIDE SEQUENCE [LARGE SCALE GENOMIC DNA]</scope>
</reference>
<dbReference type="GeneTree" id="ENSGT01110000270875"/>